<feature type="region of interest" description="Disordered" evidence="1">
    <location>
        <begin position="318"/>
        <end position="342"/>
    </location>
</feature>
<reference evidence="4 5" key="1">
    <citation type="submission" date="2024-01" db="EMBL/GenBank/DDBJ databases">
        <title>Genome assemblies of Stephania.</title>
        <authorList>
            <person name="Yang L."/>
        </authorList>
    </citation>
    <scope>NUCLEOTIDE SEQUENCE [LARGE SCALE GENOMIC DNA]</scope>
    <source>
        <strain evidence="4">QJT</strain>
        <tissue evidence="4">Leaf</tissue>
    </source>
</reference>
<dbReference type="EMBL" id="JBBNAE010000006">
    <property type="protein sequence ID" value="KAK9115483.1"/>
    <property type="molecule type" value="Genomic_DNA"/>
</dbReference>
<feature type="region of interest" description="Disordered" evidence="1">
    <location>
        <begin position="48"/>
        <end position="82"/>
    </location>
</feature>
<feature type="compositionally biased region" description="Low complexity" evidence="1">
    <location>
        <begin position="1"/>
        <end position="18"/>
    </location>
</feature>
<keyword evidence="2" id="KW-1133">Transmembrane helix</keyword>
<evidence type="ECO:0000256" key="1">
    <source>
        <dbReference type="SAM" id="MobiDB-lite"/>
    </source>
</evidence>
<accession>A0AAP0IHC3</accession>
<evidence type="ECO:0000313" key="5">
    <source>
        <dbReference type="Proteomes" id="UP001417504"/>
    </source>
</evidence>
<evidence type="ECO:0000256" key="2">
    <source>
        <dbReference type="SAM" id="Phobius"/>
    </source>
</evidence>
<name>A0AAP0IHC3_9MAGN</name>
<feature type="region of interest" description="Disordered" evidence="1">
    <location>
        <begin position="1"/>
        <end position="36"/>
    </location>
</feature>
<keyword evidence="2" id="KW-0812">Transmembrane</keyword>
<dbReference type="InterPro" id="IPR055241">
    <property type="entry name" value="Armadillo_rpt_dom"/>
</dbReference>
<evidence type="ECO:0000259" key="3">
    <source>
        <dbReference type="Pfam" id="PF22915"/>
    </source>
</evidence>
<feature type="compositionally biased region" description="Acidic residues" evidence="1">
    <location>
        <begin position="332"/>
        <end position="342"/>
    </location>
</feature>
<proteinExistence type="predicted"/>
<keyword evidence="2" id="KW-0472">Membrane</keyword>
<organism evidence="4 5">
    <name type="scientific">Stephania japonica</name>
    <dbReference type="NCBI Taxonomy" id="461633"/>
    <lineage>
        <taxon>Eukaryota</taxon>
        <taxon>Viridiplantae</taxon>
        <taxon>Streptophyta</taxon>
        <taxon>Embryophyta</taxon>
        <taxon>Tracheophyta</taxon>
        <taxon>Spermatophyta</taxon>
        <taxon>Magnoliopsida</taxon>
        <taxon>Ranunculales</taxon>
        <taxon>Menispermaceae</taxon>
        <taxon>Menispermoideae</taxon>
        <taxon>Cissampelideae</taxon>
        <taxon>Stephania</taxon>
    </lineage>
</organism>
<gene>
    <name evidence="4" type="ORF">Sjap_014430</name>
</gene>
<feature type="compositionally biased region" description="Acidic residues" evidence="1">
    <location>
        <begin position="73"/>
        <end position="82"/>
    </location>
</feature>
<feature type="transmembrane region" description="Helical" evidence="2">
    <location>
        <begin position="123"/>
        <end position="143"/>
    </location>
</feature>
<dbReference type="Pfam" id="PF22915">
    <property type="entry name" value="ARMH5"/>
    <property type="match status" value="1"/>
</dbReference>
<comment type="caution">
    <text evidence="4">The sequence shown here is derived from an EMBL/GenBank/DDBJ whole genome shotgun (WGS) entry which is preliminary data.</text>
</comment>
<dbReference type="AlphaFoldDB" id="A0AAP0IHC3"/>
<dbReference type="GO" id="GO:0009535">
    <property type="term" value="C:chloroplast thylakoid membrane"/>
    <property type="evidence" value="ECO:0007669"/>
    <property type="project" value="TreeGrafter"/>
</dbReference>
<sequence>MASASSQQLPLPLLLLPSTHSNTRRPRPSSLPFPLLLDEERGRGRAGCLLLSKAKKRNQEEAESSTRSKKQEEEEEEEGIIEEEEEVPWIEEKTMKLVEFSGSITQALPGPRLRLGHSSLPCLLALPLAYAGITFLIAFLNTLRKFNSPTHKRRKLVNKNAMLCKSIDDLFQKGRNEVQHSTLKDLMHQTGFDMEEIFRKYIRYAMNEKPFNPDMVADLIQFRKSSMLEDAQVAEILNDISRRIVRDKGPVVMDMSAYSEKGFKRKLAVQALFGKIFYLSELPEFCSKDSSLIIKDIFGVTDEDAATLRAHTLSESGDVDSLDKMLGSSDSEQADDESSVTS</sequence>
<evidence type="ECO:0000313" key="4">
    <source>
        <dbReference type="EMBL" id="KAK9115483.1"/>
    </source>
</evidence>
<dbReference type="GO" id="GO:0009941">
    <property type="term" value="C:chloroplast envelope"/>
    <property type="evidence" value="ECO:0007669"/>
    <property type="project" value="TreeGrafter"/>
</dbReference>
<dbReference type="PANTHER" id="PTHR36793:SF1">
    <property type="entry name" value="RIBOSOMAL RNA SMALL SUBUNIT METHYLTRANSFERASE J"/>
    <property type="match status" value="1"/>
</dbReference>
<protein>
    <recommendedName>
        <fullName evidence="3">Armadillo-like repeats domain-containing protein</fullName>
    </recommendedName>
</protein>
<feature type="compositionally biased region" description="Basic and acidic residues" evidence="1">
    <location>
        <begin position="57"/>
        <end position="72"/>
    </location>
</feature>
<feature type="domain" description="Armadillo-like repeats" evidence="3">
    <location>
        <begin position="190"/>
        <end position="281"/>
    </location>
</feature>
<keyword evidence="5" id="KW-1185">Reference proteome</keyword>
<dbReference type="Proteomes" id="UP001417504">
    <property type="component" value="Unassembled WGS sequence"/>
</dbReference>
<dbReference type="PANTHER" id="PTHR36793">
    <property type="entry name" value="RIBOSOMAL RNA SMALL SUBUNIT METHYLTRANSFERASE J"/>
    <property type="match status" value="1"/>
</dbReference>